<sequence>DEFEDDEDEFEDDEEIEDEAELGDEKKNEDKLVVKRKRNLSQVMAECKELTKQKKQKNWNKEDEE</sequence>
<comment type="caution">
    <text evidence="2">The sequence shown here is derived from an EMBL/GenBank/DDBJ whole genome shotgun (WGS) entry which is preliminary data.</text>
</comment>
<organism evidence="2 3">
    <name type="scientific">Reticulomyxa filosa</name>
    <dbReference type="NCBI Taxonomy" id="46433"/>
    <lineage>
        <taxon>Eukaryota</taxon>
        <taxon>Sar</taxon>
        <taxon>Rhizaria</taxon>
        <taxon>Retaria</taxon>
        <taxon>Foraminifera</taxon>
        <taxon>Monothalamids</taxon>
        <taxon>Reticulomyxidae</taxon>
        <taxon>Reticulomyxa</taxon>
    </lineage>
</organism>
<gene>
    <name evidence="2" type="ORF">RFI_38669</name>
</gene>
<keyword evidence="3" id="KW-1185">Reference proteome</keyword>
<evidence type="ECO:0000313" key="3">
    <source>
        <dbReference type="Proteomes" id="UP000023152"/>
    </source>
</evidence>
<evidence type="ECO:0000313" key="2">
    <source>
        <dbReference type="EMBL" id="ETN98817.1"/>
    </source>
</evidence>
<reference evidence="2 3" key="1">
    <citation type="journal article" date="2013" name="Curr. Biol.">
        <title>The Genome of the Foraminiferan Reticulomyxa filosa.</title>
        <authorList>
            <person name="Glockner G."/>
            <person name="Hulsmann N."/>
            <person name="Schleicher M."/>
            <person name="Noegel A.A."/>
            <person name="Eichinger L."/>
            <person name="Gallinger C."/>
            <person name="Pawlowski J."/>
            <person name="Sierra R."/>
            <person name="Euteneuer U."/>
            <person name="Pillet L."/>
            <person name="Moustafa A."/>
            <person name="Platzer M."/>
            <person name="Groth M."/>
            <person name="Szafranski K."/>
            <person name="Schliwa M."/>
        </authorList>
    </citation>
    <scope>NUCLEOTIDE SEQUENCE [LARGE SCALE GENOMIC DNA]</scope>
</reference>
<protein>
    <submittedName>
        <fullName evidence="2">Uncharacterized protein</fullName>
    </submittedName>
</protein>
<dbReference type="Proteomes" id="UP000023152">
    <property type="component" value="Unassembled WGS sequence"/>
</dbReference>
<feature type="compositionally biased region" description="Acidic residues" evidence="1">
    <location>
        <begin position="1"/>
        <end position="22"/>
    </location>
</feature>
<feature type="region of interest" description="Disordered" evidence="1">
    <location>
        <begin position="1"/>
        <end position="28"/>
    </location>
</feature>
<dbReference type="EMBL" id="ASPP01045715">
    <property type="protein sequence ID" value="ETN98817.1"/>
    <property type="molecule type" value="Genomic_DNA"/>
</dbReference>
<name>X6L9V8_RETFI</name>
<accession>X6L9V8</accession>
<feature type="non-terminal residue" evidence="2">
    <location>
        <position position="1"/>
    </location>
</feature>
<evidence type="ECO:0000256" key="1">
    <source>
        <dbReference type="SAM" id="MobiDB-lite"/>
    </source>
</evidence>
<dbReference type="AlphaFoldDB" id="X6L9V8"/>
<proteinExistence type="predicted"/>